<name>A0AAV4A0H9_9GAST</name>
<feature type="region of interest" description="Disordered" evidence="1">
    <location>
        <begin position="1"/>
        <end position="45"/>
    </location>
</feature>
<dbReference type="PANTHER" id="PTHR11733">
    <property type="entry name" value="ZINC METALLOPROTEASE FAMILY M13 NEPRILYSIN-RELATED"/>
    <property type="match status" value="1"/>
</dbReference>
<sequence>MFNREDDGDDEDDDDDDNDDDDDDDDDDDHFIAAAASDRHDNDGNEHGDAIAIYKEYMTHILTLVSVDGGLDPDPTKIDTFVNDVISVESNISVIVYSSPQLYNPHQEDVKMTLAQLTLLTNNSLDFVDYMKSVFNEYPSMFNGETSVAVKRLGYFHYLGSYLSSLTQTDEGKRQVSNYLVWTLINRFSHDLSWDYIHAKRKLNHLLTGQKDDSSGYIYCFQVAENTMADAMDAVFIKSFVKQEVKQEAEKVLEYIKNEMMTGIDSLPWMTTEDKRIASTKIRESLYKIGYADYMMDDDYLDTFYYSAAIDENDFFSNILSLNNLYRASYNRRIGNQGSRTLWAYHIFDPVVEYWNPWHELIATAAVFQVSELSMVNRVVKHELFLASGLIVIELKKD</sequence>
<dbReference type="GO" id="GO:0005886">
    <property type="term" value="C:plasma membrane"/>
    <property type="evidence" value="ECO:0007669"/>
    <property type="project" value="TreeGrafter"/>
</dbReference>
<dbReference type="Gene3D" id="1.10.1380.10">
    <property type="entry name" value="Neutral endopeptidase , domain2"/>
    <property type="match status" value="1"/>
</dbReference>
<dbReference type="InterPro" id="IPR008753">
    <property type="entry name" value="Peptidase_M13_N"/>
</dbReference>
<gene>
    <name evidence="3" type="ORF">PoB_002660400</name>
</gene>
<accession>A0AAV4A0H9</accession>
<dbReference type="PROSITE" id="PS51885">
    <property type="entry name" value="NEPRILYSIN"/>
    <property type="match status" value="1"/>
</dbReference>
<dbReference type="GO" id="GO:0004222">
    <property type="term" value="F:metalloendopeptidase activity"/>
    <property type="evidence" value="ECO:0007669"/>
    <property type="project" value="InterPro"/>
</dbReference>
<dbReference type="Proteomes" id="UP000735302">
    <property type="component" value="Unassembled WGS sequence"/>
</dbReference>
<evidence type="ECO:0000256" key="1">
    <source>
        <dbReference type="SAM" id="MobiDB-lite"/>
    </source>
</evidence>
<organism evidence="3 4">
    <name type="scientific">Plakobranchus ocellatus</name>
    <dbReference type="NCBI Taxonomy" id="259542"/>
    <lineage>
        <taxon>Eukaryota</taxon>
        <taxon>Metazoa</taxon>
        <taxon>Spiralia</taxon>
        <taxon>Lophotrochozoa</taxon>
        <taxon>Mollusca</taxon>
        <taxon>Gastropoda</taxon>
        <taxon>Heterobranchia</taxon>
        <taxon>Euthyneura</taxon>
        <taxon>Panpulmonata</taxon>
        <taxon>Sacoglossa</taxon>
        <taxon>Placobranchoidea</taxon>
        <taxon>Plakobranchidae</taxon>
        <taxon>Plakobranchus</taxon>
    </lineage>
</organism>
<dbReference type="EMBL" id="BLXT01003028">
    <property type="protein sequence ID" value="GFO00099.1"/>
    <property type="molecule type" value="Genomic_DNA"/>
</dbReference>
<proteinExistence type="predicted"/>
<evidence type="ECO:0000313" key="4">
    <source>
        <dbReference type="Proteomes" id="UP000735302"/>
    </source>
</evidence>
<dbReference type="AlphaFoldDB" id="A0AAV4A0H9"/>
<dbReference type="Gene3D" id="3.40.390.10">
    <property type="entry name" value="Collagenase (Catalytic Domain)"/>
    <property type="match status" value="1"/>
</dbReference>
<dbReference type="Pfam" id="PF05649">
    <property type="entry name" value="Peptidase_M13_N"/>
    <property type="match status" value="1"/>
</dbReference>
<evidence type="ECO:0000259" key="2">
    <source>
        <dbReference type="Pfam" id="PF05649"/>
    </source>
</evidence>
<feature type="domain" description="Peptidase M13 N-terminal" evidence="2">
    <location>
        <begin position="44"/>
        <end position="291"/>
    </location>
</feature>
<dbReference type="GO" id="GO:0016485">
    <property type="term" value="P:protein processing"/>
    <property type="evidence" value="ECO:0007669"/>
    <property type="project" value="TreeGrafter"/>
</dbReference>
<keyword evidence="4" id="KW-1185">Reference proteome</keyword>
<dbReference type="InterPro" id="IPR000718">
    <property type="entry name" value="Peptidase_M13"/>
</dbReference>
<evidence type="ECO:0000313" key="3">
    <source>
        <dbReference type="EMBL" id="GFO00099.1"/>
    </source>
</evidence>
<comment type="caution">
    <text evidence="3">The sequence shown here is derived from an EMBL/GenBank/DDBJ whole genome shotgun (WGS) entry which is preliminary data.</text>
</comment>
<reference evidence="3 4" key="1">
    <citation type="journal article" date="2021" name="Elife">
        <title>Chloroplast acquisition without the gene transfer in kleptoplastic sea slugs, Plakobranchus ocellatus.</title>
        <authorList>
            <person name="Maeda T."/>
            <person name="Takahashi S."/>
            <person name="Yoshida T."/>
            <person name="Shimamura S."/>
            <person name="Takaki Y."/>
            <person name="Nagai Y."/>
            <person name="Toyoda A."/>
            <person name="Suzuki Y."/>
            <person name="Arimoto A."/>
            <person name="Ishii H."/>
            <person name="Satoh N."/>
            <person name="Nishiyama T."/>
            <person name="Hasebe M."/>
            <person name="Maruyama T."/>
            <person name="Minagawa J."/>
            <person name="Obokata J."/>
            <person name="Shigenobu S."/>
        </authorList>
    </citation>
    <scope>NUCLEOTIDE SEQUENCE [LARGE SCALE GENOMIC DNA]</scope>
</reference>
<dbReference type="SUPFAM" id="SSF55486">
    <property type="entry name" value="Metalloproteases ('zincins'), catalytic domain"/>
    <property type="match status" value="1"/>
</dbReference>
<dbReference type="InterPro" id="IPR042089">
    <property type="entry name" value="Peptidase_M13_dom_2"/>
</dbReference>
<dbReference type="InterPro" id="IPR024079">
    <property type="entry name" value="MetalloPept_cat_dom_sf"/>
</dbReference>
<dbReference type="PANTHER" id="PTHR11733:SF167">
    <property type="entry name" value="FI17812P1-RELATED"/>
    <property type="match status" value="1"/>
</dbReference>
<protein>
    <submittedName>
        <fullName evidence="3">Endothelin-converting enzyme 1</fullName>
    </submittedName>
</protein>
<feature type="compositionally biased region" description="Acidic residues" evidence="1">
    <location>
        <begin position="1"/>
        <end position="29"/>
    </location>
</feature>